<accession>A0A5K1FNI9</accession>
<organism evidence="1">
    <name type="scientific">Nymphaea colorata</name>
    <name type="common">pocket water lily</name>
    <dbReference type="NCBI Taxonomy" id="210225"/>
    <lineage>
        <taxon>Eukaryota</taxon>
        <taxon>Viridiplantae</taxon>
        <taxon>Streptophyta</taxon>
        <taxon>Embryophyta</taxon>
        <taxon>Tracheophyta</taxon>
        <taxon>Spermatophyta</taxon>
        <taxon>Magnoliopsida</taxon>
        <taxon>Nymphaeales</taxon>
        <taxon>Nymphaeaceae</taxon>
        <taxon>Nymphaea</taxon>
    </lineage>
</organism>
<dbReference type="Gramene" id="NC8G0219370.1">
    <property type="protein sequence ID" value="NC8G0219370.1:cds"/>
    <property type="gene ID" value="NC8G0219370"/>
</dbReference>
<protein>
    <submittedName>
        <fullName evidence="1">Uncharacterized protein</fullName>
    </submittedName>
</protein>
<gene>
    <name evidence="1" type="ORF">NYM_LOCUS25861</name>
</gene>
<sequence>MKDNHKTMEEIFSKEELHILKEGNTTVEVELHIHKVGNTIIDNLTKGGLQMLQMKDVISLQSPQR</sequence>
<dbReference type="EMBL" id="LR721786">
    <property type="protein sequence ID" value="VVW65462.1"/>
    <property type="molecule type" value="Genomic_DNA"/>
</dbReference>
<evidence type="ECO:0000313" key="1">
    <source>
        <dbReference type="EMBL" id="VVW65462.1"/>
    </source>
</evidence>
<reference evidence="1" key="1">
    <citation type="submission" date="2019-09" db="EMBL/GenBank/DDBJ databases">
        <authorList>
            <person name="Zhang L."/>
        </authorList>
    </citation>
    <scope>NUCLEOTIDE SEQUENCE</scope>
</reference>
<name>A0A5K1FNI9_9MAGN</name>
<dbReference type="AlphaFoldDB" id="A0A5K1FNI9"/>
<proteinExistence type="predicted"/>